<reference evidence="7 8" key="1">
    <citation type="journal article" date="2009" name="Science">
        <title>Green evolution and dynamic adaptations revealed by genomes of the marine picoeukaryotes Micromonas.</title>
        <authorList>
            <person name="Worden A.Z."/>
            <person name="Lee J.H."/>
            <person name="Mock T."/>
            <person name="Rouze P."/>
            <person name="Simmons M.P."/>
            <person name="Aerts A.L."/>
            <person name="Allen A.E."/>
            <person name="Cuvelier M.L."/>
            <person name="Derelle E."/>
            <person name="Everett M.V."/>
            <person name="Foulon E."/>
            <person name="Grimwood J."/>
            <person name="Gundlach H."/>
            <person name="Henrissat B."/>
            <person name="Napoli C."/>
            <person name="McDonald S.M."/>
            <person name="Parker M.S."/>
            <person name="Rombauts S."/>
            <person name="Salamov A."/>
            <person name="Von Dassow P."/>
            <person name="Badger J.H."/>
            <person name="Coutinho P.M."/>
            <person name="Demir E."/>
            <person name="Dubchak I."/>
            <person name="Gentemann C."/>
            <person name="Eikrem W."/>
            <person name="Gready J.E."/>
            <person name="John U."/>
            <person name="Lanier W."/>
            <person name="Lindquist E.A."/>
            <person name="Lucas S."/>
            <person name="Mayer K.F."/>
            <person name="Moreau H."/>
            <person name="Not F."/>
            <person name="Otillar R."/>
            <person name="Panaud O."/>
            <person name="Pangilinan J."/>
            <person name="Paulsen I."/>
            <person name="Piegu B."/>
            <person name="Poliakov A."/>
            <person name="Robbens S."/>
            <person name="Schmutz J."/>
            <person name="Toulza E."/>
            <person name="Wyss T."/>
            <person name="Zelensky A."/>
            <person name="Zhou K."/>
            <person name="Armbrust E.V."/>
            <person name="Bhattacharya D."/>
            <person name="Goodenough U.W."/>
            <person name="Van de Peer Y."/>
            <person name="Grigoriev I.V."/>
        </authorList>
    </citation>
    <scope>NUCLEOTIDE SEQUENCE [LARGE SCALE GENOMIC DNA]</scope>
    <source>
        <strain evidence="7 8">CCMP1545</strain>
    </source>
</reference>
<dbReference type="Proteomes" id="UP000001876">
    <property type="component" value="Unassembled WGS sequence"/>
</dbReference>
<dbReference type="InterPro" id="IPR001715">
    <property type="entry name" value="CH_dom"/>
</dbReference>
<name>C1MXY7_MICPC</name>
<dbReference type="GeneID" id="9685910"/>
<dbReference type="Pfam" id="PF00612">
    <property type="entry name" value="IQ"/>
    <property type="match status" value="9"/>
</dbReference>
<dbReference type="InterPro" id="IPR027417">
    <property type="entry name" value="P-loop_NTPase"/>
</dbReference>
<dbReference type="EMBL" id="GG663742">
    <property type="protein sequence ID" value="EEH55550.1"/>
    <property type="molecule type" value="Genomic_DNA"/>
</dbReference>
<dbReference type="InterPro" id="IPR000048">
    <property type="entry name" value="IQ_motif_EF-hand-BS"/>
</dbReference>
<feature type="region of interest" description="Disordered" evidence="5">
    <location>
        <begin position="761"/>
        <end position="782"/>
    </location>
</feature>
<dbReference type="PROSITE" id="PS50021">
    <property type="entry name" value="CH"/>
    <property type="match status" value="2"/>
</dbReference>
<feature type="region of interest" description="Disordered" evidence="5">
    <location>
        <begin position="161"/>
        <end position="245"/>
    </location>
</feature>
<keyword evidence="4" id="KW-0112">Calmodulin-binding</keyword>
<dbReference type="SMART" id="SM00033">
    <property type="entry name" value="CH"/>
    <property type="match status" value="2"/>
</dbReference>
<dbReference type="GO" id="GO:0007051">
    <property type="term" value="P:spindle organization"/>
    <property type="evidence" value="ECO:0007669"/>
    <property type="project" value="TreeGrafter"/>
</dbReference>
<dbReference type="OrthoDB" id="2148418at2759"/>
<protein>
    <submittedName>
        <fullName evidence="7">Predicted protein</fullName>
    </submittedName>
</protein>
<feature type="compositionally biased region" description="Acidic residues" evidence="5">
    <location>
        <begin position="264"/>
        <end position="274"/>
    </location>
</feature>
<dbReference type="GO" id="GO:0000278">
    <property type="term" value="P:mitotic cell cycle"/>
    <property type="evidence" value="ECO:0007669"/>
    <property type="project" value="TreeGrafter"/>
</dbReference>
<evidence type="ECO:0000256" key="5">
    <source>
        <dbReference type="SAM" id="MobiDB-lite"/>
    </source>
</evidence>
<feature type="compositionally biased region" description="Low complexity" evidence="5">
    <location>
        <begin position="199"/>
        <end position="212"/>
    </location>
</feature>
<dbReference type="STRING" id="564608.C1MXY7"/>
<dbReference type="SUPFAM" id="SSF47576">
    <property type="entry name" value="Calponin-homology domain, CH-domain"/>
    <property type="match status" value="1"/>
</dbReference>
<gene>
    <name evidence="7" type="ORF">MICPUCDRAFT_60334</name>
</gene>
<dbReference type="InterPro" id="IPR051185">
    <property type="entry name" value="ASPM"/>
</dbReference>
<evidence type="ECO:0000256" key="4">
    <source>
        <dbReference type="ARBA" id="ARBA00022860"/>
    </source>
</evidence>
<dbReference type="GO" id="GO:0000922">
    <property type="term" value="C:spindle pole"/>
    <property type="evidence" value="ECO:0007669"/>
    <property type="project" value="TreeGrafter"/>
</dbReference>
<evidence type="ECO:0000256" key="1">
    <source>
        <dbReference type="ARBA" id="ARBA00004496"/>
    </source>
</evidence>
<dbReference type="SMART" id="SM00015">
    <property type="entry name" value="IQ"/>
    <property type="match status" value="20"/>
</dbReference>
<feature type="region of interest" description="Disordered" evidence="5">
    <location>
        <begin position="1787"/>
        <end position="1813"/>
    </location>
</feature>
<dbReference type="GO" id="GO:0051295">
    <property type="term" value="P:establishment of meiotic spindle localization"/>
    <property type="evidence" value="ECO:0007669"/>
    <property type="project" value="TreeGrafter"/>
</dbReference>
<sequence>MDDKENAARAGVYRPPSKASSASSSSSSSSAFVSTSRATRPALGRDVAPTLLRLGRPDDVPLLRFDDAAVGRVKTLPLRISNDTPSRADASFVGIPRDEGFLIDPDRVSVPAGGSELVRVSWCPPRATASAYCGIVKVVFDGGAGGTAAAAKIRLRGGAVARGGGGGGERETTTTAGKYSYTYNPRRSSASGGGGGVLGTLNGNSASLVRVGGRARSRRGSDVSTSSAGKRASGGKRARAERDSVGDASCTWIGNVAFASAWDGDGDGDGDGDDAGGVNATARKRVKPFGVPAVSKALSLRKPPRHRAGKSPKPSSSSRARRLKTDAAADAAADARVPRPNFEAFHSQFWVRQQERAFTDWLNRAIAPAAGDDDDDEAAREEGGSSRAAKARRLDAAARARLWRLYSEDAEVQDVILRAEAHVDDGKLRLRGTVGSAREEAVALANGAGKDGGSFMEDVRLRREFKDALGCYSLFWLRAVVDTILGNPGDLDLGHGEREDERVDAFGRRRTERAALVDALLRDRELEMEFGVGGVGAPPFAEGYHEILASTVLKRTLLLTFLLDRAQAGLDPSTPLLFRSRAPIKSSAAVARAALQASCHGEGDVLRHLKHLGYVLHHAQEPIREYDFKTTRLAVDLRDGVRLCRLVENMSERRGDDGVMRRVKFPAESRAAKAHNVRAALDTAASCGVALDTNPEDIVDGHLANTLGLLYGLMMHFQAPGMLPGSVLENEIAEWKERRRAQIMAGKEHRGFHRDTLAPAASSRYDDAANEEDVSPEEEERRTRAVFEEELADARVGVETASLSAGHETMLLRWARAVCANYGVAITDATTSFADGRALCALVHAYAPELLPLGLVKNPPAGFDPSAAPTAWASARPDNPARGVTRDAIVATAACEHNFDIVRGLCAALGDVPEPTFGPADVARGGGGGPDGKVVAGYLLFLCARLLGHRTEGAAARKVQRAWRWTHWAPGTLHRWVAAQMVVAKRWRGFAGRKEAKARSRAVVATQAAWRGRDARLWKRHKIQAAVMIQKIARGWLLRLRNDDVLWATIAAQTARRGAVARRRFAAVKRATVTIQAHWKRSQRRSFFLEWKWESAAATVIQANVRAWSGRRAFINARRAAVTIQAWTRGTFWRRVWGKYKSRLAATISLQKNARMFLAKCEANRRRKAIQDAEDLKRHDAAIRIQKHFRGYWAFENWLDVKCVTIMCQAYCRGGRQRRAYLALKRAAITTQRFRRGKIARDARTRAVDAATTIQAHFRGWQARADYADAWYAAATIQASWRGCRDRVAYASLLDAMRRREHHAAVVIQKHVRRLIARLDYAEAVYSATVIQSWTRTFLARRAFKASAAANKAEDAARCIQRHVRGWIAREDYLDVLCAVVTFQAYRRGVIARHLARKLRHERAATAAATAVQAAWRGKRARDAIAFLRAAEEAEHRAAAITIQTKFRAWMHYMDYAFLRYYAAVCQRRARAAAERRRFLATRAAAVTCQKYARGAAARRAYHAAQLAELEDLAAVIVQAATRGWLVRRFVKRNVAAEVITRRARGFLTRIARDAAQPAMAELRSRVIASRARAKIHPHLRIGLKTVAAVATLHAPKKLREVKEALSDLARATRWSSVCRDVASSPRALQALFRTIRQCDRGANHESVLSSAYDLLENLSADENGPARAVFEARDSITVITEHMQMCRDRPSLVAAATRTVCNLTRDSSRALVVACAGKTLCRIRSISEIMSNTLGTHRHRRLTYIEQQRPDKAREEANAMNALELSIRSVGALIAHLEPFAMKVAGRPPATRSKSRLSERMSTGGRSARSAR</sequence>
<feature type="region of interest" description="Disordered" evidence="5">
    <location>
        <begin position="264"/>
        <end position="283"/>
    </location>
</feature>
<dbReference type="InterPro" id="IPR036872">
    <property type="entry name" value="CH_dom_sf"/>
</dbReference>
<dbReference type="eggNOG" id="KOG0165">
    <property type="taxonomic scope" value="Eukaryota"/>
</dbReference>
<dbReference type="OMA" id="HACTENA"/>
<feature type="domain" description="Calponin-homology (CH)" evidence="6">
    <location>
        <begin position="805"/>
        <end position="947"/>
    </location>
</feature>
<keyword evidence="3" id="KW-0677">Repeat</keyword>
<evidence type="ECO:0000313" key="7">
    <source>
        <dbReference type="EMBL" id="EEH55550.1"/>
    </source>
</evidence>
<evidence type="ECO:0000259" key="6">
    <source>
        <dbReference type="PROSITE" id="PS50021"/>
    </source>
</evidence>
<accession>C1MXY7</accession>
<feature type="region of interest" description="Disordered" evidence="5">
    <location>
        <begin position="1"/>
        <end position="39"/>
    </location>
</feature>
<keyword evidence="2" id="KW-0963">Cytoplasm</keyword>
<feature type="domain" description="Calponin-homology (CH)" evidence="6">
    <location>
        <begin position="599"/>
        <end position="718"/>
    </location>
</feature>
<evidence type="ECO:0000256" key="3">
    <source>
        <dbReference type="ARBA" id="ARBA00022737"/>
    </source>
</evidence>
<proteinExistence type="predicted"/>
<dbReference type="KEGG" id="mpp:MICPUCDRAFT_60334"/>
<dbReference type="Pfam" id="PF00307">
    <property type="entry name" value="CH"/>
    <property type="match status" value="2"/>
</dbReference>
<feature type="compositionally biased region" description="Acidic residues" evidence="5">
    <location>
        <begin position="768"/>
        <end position="778"/>
    </location>
</feature>
<dbReference type="PANTHER" id="PTHR22706:SF1">
    <property type="entry name" value="ASSEMBLY FACTOR FOR SPINDLE MICROTUBULES"/>
    <property type="match status" value="1"/>
</dbReference>
<organism evidence="8">
    <name type="scientific">Micromonas pusilla (strain CCMP1545)</name>
    <name type="common">Picoplanktonic green alga</name>
    <dbReference type="NCBI Taxonomy" id="564608"/>
    <lineage>
        <taxon>Eukaryota</taxon>
        <taxon>Viridiplantae</taxon>
        <taxon>Chlorophyta</taxon>
        <taxon>Mamiellophyceae</taxon>
        <taxon>Mamiellales</taxon>
        <taxon>Mamiellaceae</taxon>
        <taxon>Micromonas</taxon>
    </lineage>
</organism>
<feature type="region of interest" description="Disordered" evidence="5">
    <location>
        <begin position="369"/>
        <end position="389"/>
    </location>
</feature>
<dbReference type="PROSITE" id="PS50096">
    <property type="entry name" value="IQ"/>
    <property type="match status" value="13"/>
</dbReference>
<evidence type="ECO:0000256" key="2">
    <source>
        <dbReference type="ARBA" id="ARBA00022490"/>
    </source>
</evidence>
<comment type="subcellular location">
    <subcellularLocation>
        <location evidence="1">Cytoplasm</location>
    </subcellularLocation>
</comment>
<dbReference type="Gene3D" id="1.20.5.190">
    <property type="match status" value="5"/>
</dbReference>
<dbReference type="PANTHER" id="PTHR22706">
    <property type="entry name" value="ASSEMBLY FACTOR FOR SPINDLE MICROTUBULES"/>
    <property type="match status" value="1"/>
</dbReference>
<feature type="region of interest" description="Disordered" evidence="5">
    <location>
        <begin position="292"/>
        <end position="334"/>
    </location>
</feature>
<dbReference type="Gene3D" id="1.10.418.10">
    <property type="entry name" value="Calponin-like domain"/>
    <property type="match status" value="2"/>
</dbReference>
<dbReference type="GO" id="GO:0005737">
    <property type="term" value="C:cytoplasm"/>
    <property type="evidence" value="ECO:0007669"/>
    <property type="project" value="UniProtKB-SubCell"/>
</dbReference>
<evidence type="ECO:0000313" key="8">
    <source>
        <dbReference type="Proteomes" id="UP000001876"/>
    </source>
</evidence>
<keyword evidence="8" id="KW-1185">Reference proteome</keyword>
<feature type="compositionally biased region" description="Low complexity" evidence="5">
    <location>
        <begin position="17"/>
        <end position="38"/>
    </location>
</feature>
<dbReference type="RefSeq" id="XP_003060781.1">
    <property type="nucleotide sequence ID" value="XM_003060735.1"/>
</dbReference>
<dbReference type="SUPFAM" id="SSF52540">
    <property type="entry name" value="P-loop containing nucleoside triphosphate hydrolases"/>
    <property type="match status" value="2"/>
</dbReference>
<dbReference type="CDD" id="cd21223">
    <property type="entry name" value="CH_ASPM_rpt1"/>
    <property type="match status" value="1"/>
</dbReference>
<dbReference type="GO" id="GO:0005516">
    <property type="term" value="F:calmodulin binding"/>
    <property type="evidence" value="ECO:0007669"/>
    <property type="project" value="UniProtKB-KW"/>
</dbReference>
<dbReference type="CDD" id="cd21224">
    <property type="entry name" value="CH_ASPM_rpt2"/>
    <property type="match status" value="1"/>
</dbReference>